<comment type="caution">
    <text evidence="3">The sequence shown here is derived from an EMBL/GenBank/DDBJ whole genome shotgun (WGS) entry which is preliminary data.</text>
</comment>
<dbReference type="Pfam" id="PF10186">
    <property type="entry name" value="ATG14"/>
    <property type="match status" value="1"/>
</dbReference>
<gene>
    <name evidence="3" type="ORF">SKAU_G00272160</name>
</gene>
<keyword evidence="1" id="KW-0175">Coiled coil</keyword>
<dbReference type="PANTHER" id="PTHR15157">
    <property type="entry name" value="UV RADIATION RESISTANCE-ASSOCIATED GENE PROTEIN"/>
    <property type="match status" value="1"/>
</dbReference>
<dbReference type="GO" id="GO:0000323">
    <property type="term" value="C:lytic vacuole"/>
    <property type="evidence" value="ECO:0007669"/>
    <property type="project" value="TreeGrafter"/>
</dbReference>
<sequence>MRLRISVLRNELERQRKALGREMDTRQKEKAQLQRKEEAFSTKHQSLEVERESLTEQQKECTAKRELFLKTNAQLTFRCRQLLSELSYIYPIDVNNQTDYVICGVKLPNSEDFQAKEDGSVAVALGYTAHLVLMISGFLQIPLRYPVIHKGSRSSIKDTIMDKLNEKEREFPLYPRGERYQFEYGVYLLNKNIAQLRYQHGLSTPFLQQTLPNLKNFLEHGLLVRCDRHKVSSSIPVPSKSQLSVSAESEADYLPRTSSPDRGPRKRASSEADKQKYGTPPPGYNTAMAQPIALALPADPPKNMSSSLDAGIDLAKSLEAEEIPAGEDSNRLAPADRDGAEAVAGQHAGAMNGSAVPGEGLALSAGAEMCCSVEQAEEIMGTEATGFSSGGAPGGVPLHPRGPRRGGGV</sequence>
<dbReference type="InterPro" id="IPR018791">
    <property type="entry name" value="UV_resistance/autophagy_Atg14"/>
</dbReference>
<dbReference type="GO" id="GO:0032991">
    <property type="term" value="C:protein-containing complex"/>
    <property type="evidence" value="ECO:0007669"/>
    <property type="project" value="UniProtKB-ARBA"/>
</dbReference>
<proteinExistence type="predicted"/>
<dbReference type="GO" id="GO:0000149">
    <property type="term" value="F:SNARE binding"/>
    <property type="evidence" value="ECO:0007669"/>
    <property type="project" value="TreeGrafter"/>
</dbReference>
<protein>
    <recommendedName>
        <fullName evidence="5">UV radiation resistance-associated gene protein</fullName>
    </recommendedName>
</protein>
<evidence type="ECO:0000313" key="4">
    <source>
        <dbReference type="Proteomes" id="UP001152622"/>
    </source>
</evidence>
<evidence type="ECO:0000256" key="1">
    <source>
        <dbReference type="ARBA" id="ARBA00023054"/>
    </source>
</evidence>
<name>A0A9Q1F0H6_SYNKA</name>
<evidence type="ECO:0008006" key="5">
    <source>
        <dbReference type="Google" id="ProtNLM"/>
    </source>
</evidence>
<dbReference type="PANTHER" id="PTHR15157:SF5">
    <property type="entry name" value="UV RADIATION RESISTANCE-ASSOCIATED GENE PROTEIN"/>
    <property type="match status" value="1"/>
</dbReference>
<feature type="region of interest" description="Disordered" evidence="2">
    <location>
        <begin position="233"/>
        <end position="286"/>
    </location>
</feature>
<dbReference type="GO" id="GO:0035493">
    <property type="term" value="P:SNARE complex assembly"/>
    <property type="evidence" value="ECO:0007669"/>
    <property type="project" value="TreeGrafter"/>
</dbReference>
<accession>A0A9Q1F0H6</accession>
<dbReference type="GO" id="GO:0005768">
    <property type="term" value="C:endosome"/>
    <property type="evidence" value="ECO:0007669"/>
    <property type="project" value="TreeGrafter"/>
</dbReference>
<dbReference type="Proteomes" id="UP001152622">
    <property type="component" value="Chromosome 10"/>
</dbReference>
<evidence type="ECO:0000313" key="3">
    <source>
        <dbReference type="EMBL" id="KAJ8348627.1"/>
    </source>
</evidence>
<dbReference type="OrthoDB" id="72772at2759"/>
<dbReference type="AlphaFoldDB" id="A0A9Q1F0H6"/>
<feature type="region of interest" description="Disordered" evidence="2">
    <location>
        <begin position="386"/>
        <end position="409"/>
    </location>
</feature>
<feature type="region of interest" description="Disordered" evidence="2">
    <location>
        <begin position="20"/>
        <end position="44"/>
    </location>
</feature>
<dbReference type="EMBL" id="JAINUF010000010">
    <property type="protein sequence ID" value="KAJ8348627.1"/>
    <property type="molecule type" value="Genomic_DNA"/>
</dbReference>
<evidence type="ECO:0000256" key="2">
    <source>
        <dbReference type="SAM" id="MobiDB-lite"/>
    </source>
</evidence>
<organism evidence="3 4">
    <name type="scientific">Synaphobranchus kaupii</name>
    <name type="common">Kaup's arrowtooth eel</name>
    <dbReference type="NCBI Taxonomy" id="118154"/>
    <lineage>
        <taxon>Eukaryota</taxon>
        <taxon>Metazoa</taxon>
        <taxon>Chordata</taxon>
        <taxon>Craniata</taxon>
        <taxon>Vertebrata</taxon>
        <taxon>Euteleostomi</taxon>
        <taxon>Actinopterygii</taxon>
        <taxon>Neopterygii</taxon>
        <taxon>Teleostei</taxon>
        <taxon>Anguilliformes</taxon>
        <taxon>Synaphobranchidae</taxon>
        <taxon>Synaphobranchus</taxon>
    </lineage>
</organism>
<reference evidence="3" key="1">
    <citation type="journal article" date="2023" name="Science">
        <title>Genome structures resolve the early diversification of teleost fishes.</title>
        <authorList>
            <person name="Parey E."/>
            <person name="Louis A."/>
            <person name="Montfort J."/>
            <person name="Bouchez O."/>
            <person name="Roques C."/>
            <person name="Iampietro C."/>
            <person name="Lluch J."/>
            <person name="Castinel A."/>
            <person name="Donnadieu C."/>
            <person name="Desvignes T."/>
            <person name="Floi Bucao C."/>
            <person name="Jouanno E."/>
            <person name="Wen M."/>
            <person name="Mejri S."/>
            <person name="Dirks R."/>
            <person name="Jansen H."/>
            <person name="Henkel C."/>
            <person name="Chen W.J."/>
            <person name="Zahm M."/>
            <person name="Cabau C."/>
            <person name="Klopp C."/>
            <person name="Thompson A.W."/>
            <person name="Robinson-Rechavi M."/>
            <person name="Braasch I."/>
            <person name="Lecointre G."/>
            <person name="Bobe J."/>
            <person name="Postlethwait J.H."/>
            <person name="Berthelot C."/>
            <person name="Roest Crollius H."/>
            <person name="Guiguen Y."/>
        </authorList>
    </citation>
    <scope>NUCLEOTIDE SEQUENCE</scope>
    <source>
        <strain evidence="3">WJC10195</strain>
    </source>
</reference>
<keyword evidence="4" id="KW-1185">Reference proteome</keyword>